<feature type="transmembrane region" description="Helical" evidence="8">
    <location>
        <begin position="205"/>
        <end position="223"/>
    </location>
</feature>
<proteinExistence type="inferred from homology"/>
<reference evidence="10" key="1">
    <citation type="journal article" date="2019" name="Int. J. Syst. Evol. Microbiol.">
        <title>The Global Catalogue of Microorganisms (GCM) 10K type strain sequencing project: providing services to taxonomists for standard genome sequencing and annotation.</title>
        <authorList>
            <consortium name="The Broad Institute Genomics Platform"/>
            <consortium name="The Broad Institute Genome Sequencing Center for Infectious Disease"/>
            <person name="Wu L."/>
            <person name="Ma J."/>
        </authorList>
    </citation>
    <scope>NUCLEOTIDE SEQUENCE [LARGE SCALE GENOMIC DNA]</scope>
    <source>
        <strain evidence="10">CGMCC 1.12849</strain>
    </source>
</reference>
<evidence type="ECO:0000313" key="9">
    <source>
        <dbReference type="EMBL" id="MFC4714613.1"/>
    </source>
</evidence>
<evidence type="ECO:0000256" key="3">
    <source>
        <dbReference type="ARBA" id="ARBA00022448"/>
    </source>
</evidence>
<evidence type="ECO:0000256" key="4">
    <source>
        <dbReference type="ARBA" id="ARBA00022475"/>
    </source>
</evidence>
<protein>
    <submittedName>
        <fullName evidence="9">AzlC family ABC transporter permease</fullName>
    </submittedName>
</protein>
<dbReference type="EMBL" id="JBHSHE010000001">
    <property type="protein sequence ID" value="MFC4714613.1"/>
    <property type="molecule type" value="Genomic_DNA"/>
</dbReference>
<keyword evidence="3" id="KW-0813">Transport</keyword>
<keyword evidence="6 8" id="KW-1133">Transmembrane helix</keyword>
<comment type="caution">
    <text evidence="9">The sequence shown here is derived from an EMBL/GenBank/DDBJ whole genome shotgun (WGS) entry which is preliminary data.</text>
</comment>
<dbReference type="Proteomes" id="UP001595884">
    <property type="component" value="Unassembled WGS sequence"/>
</dbReference>
<keyword evidence="10" id="KW-1185">Reference proteome</keyword>
<dbReference type="InterPro" id="IPR011606">
    <property type="entry name" value="Brnchd-chn_aa_trnsp_permease"/>
</dbReference>
<keyword evidence="5 8" id="KW-0812">Transmembrane</keyword>
<sequence>MPSTKSNWLTPATKMGLSIALATGLYGISFGALSIAAGLNLWQTVALSALMFTGGSQFAFIGVLSGGGAASAAFSAATLLGVRNAVYGMQIKQSLRPSPRVVPFMAQVTIDESTATSLGQASLSERHRGFWTAGLGVYVLWNLFTLMGALLGERMGDPAAWGLDGAAVAAFLGLLWPRLKSAQPIVVACAAATVTAFAVPLTVPGVPILITAGCAVLFAVLTGRHTKPATEHGQLQQVDQEKT</sequence>
<evidence type="ECO:0000256" key="2">
    <source>
        <dbReference type="ARBA" id="ARBA00010735"/>
    </source>
</evidence>
<evidence type="ECO:0000256" key="5">
    <source>
        <dbReference type="ARBA" id="ARBA00022692"/>
    </source>
</evidence>
<keyword evidence="4" id="KW-1003">Cell membrane</keyword>
<dbReference type="PANTHER" id="PTHR34979:SF1">
    <property type="entry name" value="INNER MEMBRANE PROTEIN YGAZ"/>
    <property type="match status" value="1"/>
</dbReference>
<comment type="similarity">
    <text evidence="2">Belongs to the AzlC family.</text>
</comment>
<name>A0ABV9MJ30_9MICC</name>
<accession>A0ABV9MJ30</accession>
<feature type="transmembrane region" description="Helical" evidence="8">
    <location>
        <begin position="58"/>
        <end position="82"/>
    </location>
</feature>
<dbReference type="PANTHER" id="PTHR34979">
    <property type="entry name" value="INNER MEMBRANE PROTEIN YGAZ"/>
    <property type="match status" value="1"/>
</dbReference>
<feature type="transmembrane region" description="Helical" evidence="8">
    <location>
        <begin position="15"/>
        <end position="38"/>
    </location>
</feature>
<organism evidence="9 10">
    <name type="scientific">Glutamicibacter bergerei</name>
    <dbReference type="NCBI Taxonomy" id="256702"/>
    <lineage>
        <taxon>Bacteria</taxon>
        <taxon>Bacillati</taxon>
        <taxon>Actinomycetota</taxon>
        <taxon>Actinomycetes</taxon>
        <taxon>Micrococcales</taxon>
        <taxon>Micrococcaceae</taxon>
        <taxon>Glutamicibacter</taxon>
    </lineage>
</organism>
<evidence type="ECO:0000256" key="8">
    <source>
        <dbReference type="SAM" id="Phobius"/>
    </source>
</evidence>
<dbReference type="RefSeq" id="WP_240520535.1">
    <property type="nucleotide sequence ID" value="NZ_BAAAVQ010000074.1"/>
</dbReference>
<evidence type="ECO:0000313" key="10">
    <source>
        <dbReference type="Proteomes" id="UP001595884"/>
    </source>
</evidence>
<evidence type="ECO:0000256" key="1">
    <source>
        <dbReference type="ARBA" id="ARBA00004651"/>
    </source>
</evidence>
<gene>
    <name evidence="9" type="ORF">ACFO7V_00410</name>
</gene>
<comment type="subcellular location">
    <subcellularLocation>
        <location evidence="1">Cell membrane</location>
        <topology evidence="1">Multi-pass membrane protein</topology>
    </subcellularLocation>
</comment>
<dbReference type="Pfam" id="PF03591">
    <property type="entry name" value="AzlC"/>
    <property type="match status" value="1"/>
</dbReference>
<feature type="transmembrane region" description="Helical" evidence="8">
    <location>
        <begin position="158"/>
        <end position="175"/>
    </location>
</feature>
<evidence type="ECO:0000256" key="7">
    <source>
        <dbReference type="ARBA" id="ARBA00023136"/>
    </source>
</evidence>
<keyword evidence="7 8" id="KW-0472">Membrane</keyword>
<feature type="transmembrane region" description="Helical" evidence="8">
    <location>
        <begin position="130"/>
        <end position="152"/>
    </location>
</feature>
<evidence type="ECO:0000256" key="6">
    <source>
        <dbReference type="ARBA" id="ARBA00022989"/>
    </source>
</evidence>